<feature type="transmembrane region" description="Helical" evidence="7">
    <location>
        <begin position="229"/>
        <end position="249"/>
    </location>
</feature>
<sequence>MADGIQRIEKQPSVSSAPSSSDIDVEKVVTSHEDVVNEESSVHIVDLAAERRLVRRLDMRIIPASMFINILCFLDRSNIGNAKILNADTGDALMQATHITSLQYSQALMVFFVAHATFRIPSNYMLKKLYPSRWLAFLMMGWGGTTMILAAAKDFASLTGIRFLLVPSRPACLPGSYTSLRSDYPETVSWLSPAERELATNRIKGVASLGQSKISWADTKAMLLDYRLYLHYLAFVSASVPFSSISLFAPTIVSGLGFEGLNAQLFTVPPYVVAFVVTVIVAWISDRYGLWSCGSFASFVLSGVSFLVQGVLPPTAFKARYVMLCAAASFSYACQAPLITWMSVNLRNTSATTLAIALNVTLGTIGQIIGVFIYKPDEAPGYPTGHFTNAAVMFEGAPVVLLLIWIYSRCNRRLAPGEPTWKL</sequence>
<evidence type="ECO:0000256" key="7">
    <source>
        <dbReference type="SAM" id="Phobius"/>
    </source>
</evidence>
<feature type="transmembrane region" description="Helical" evidence="7">
    <location>
        <begin position="321"/>
        <end position="342"/>
    </location>
</feature>
<dbReference type="OrthoDB" id="3639251at2759"/>
<evidence type="ECO:0000256" key="3">
    <source>
        <dbReference type="ARBA" id="ARBA00022692"/>
    </source>
</evidence>
<keyword evidence="3 7" id="KW-0812">Transmembrane</keyword>
<protein>
    <recommendedName>
        <fullName evidence="10">Major facilitator superfamily (MFS) profile domain-containing protein</fullName>
    </recommendedName>
</protein>
<evidence type="ECO:0000256" key="2">
    <source>
        <dbReference type="ARBA" id="ARBA00022448"/>
    </source>
</evidence>
<dbReference type="InterPro" id="IPR036259">
    <property type="entry name" value="MFS_trans_sf"/>
</dbReference>
<keyword evidence="9" id="KW-1185">Reference proteome</keyword>
<dbReference type="AlphaFoldDB" id="A0A4Z0A4E5"/>
<dbReference type="SUPFAM" id="SSF103473">
    <property type="entry name" value="MFS general substrate transporter"/>
    <property type="match status" value="1"/>
</dbReference>
<feature type="transmembrane region" description="Helical" evidence="7">
    <location>
        <begin position="386"/>
        <end position="407"/>
    </location>
</feature>
<comment type="subcellular location">
    <subcellularLocation>
        <location evidence="1">Membrane</location>
        <topology evidence="1">Multi-pass membrane protein</topology>
    </subcellularLocation>
</comment>
<feature type="transmembrane region" description="Helical" evidence="7">
    <location>
        <begin position="261"/>
        <end position="283"/>
    </location>
</feature>
<reference evidence="8 9" key="1">
    <citation type="submission" date="2019-02" db="EMBL/GenBank/DDBJ databases">
        <title>Genome sequencing of the rare red list fungi Hericium alpestre (H. flagellum).</title>
        <authorList>
            <person name="Buettner E."/>
            <person name="Kellner H."/>
        </authorList>
    </citation>
    <scope>NUCLEOTIDE SEQUENCE [LARGE SCALE GENOMIC DNA]</scope>
    <source>
        <strain evidence="8 9">DSM 108284</strain>
    </source>
</reference>
<feature type="transmembrane region" description="Helical" evidence="7">
    <location>
        <begin position="290"/>
        <end position="309"/>
    </location>
</feature>
<name>A0A4Z0A4E5_9AGAM</name>
<feature type="transmembrane region" description="Helical" evidence="7">
    <location>
        <begin position="104"/>
        <end position="122"/>
    </location>
</feature>
<feature type="transmembrane region" description="Helical" evidence="7">
    <location>
        <begin position="354"/>
        <end position="374"/>
    </location>
</feature>
<proteinExistence type="predicted"/>
<evidence type="ECO:0000256" key="4">
    <source>
        <dbReference type="ARBA" id="ARBA00022989"/>
    </source>
</evidence>
<organism evidence="8 9">
    <name type="scientific">Hericium alpestre</name>
    <dbReference type="NCBI Taxonomy" id="135208"/>
    <lineage>
        <taxon>Eukaryota</taxon>
        <taxon>Fungi</taxon>
        <taxon>Dikarya</taxon>
        <taxon>Basidiomycota</taxon>
        <taxon>Agaricomycotina</taxon>
        <taxon>Agaricomycetes</taxon>
        <taxon>Russulales</taxon>
        <taxon>Hericiaceae</taxon>
        <taxon>Hericium</taxon>
    </lineage>
</organism>
<dbReference type="FunFam" id="1.20.1250.20:FF:000013">
    <property type="entry name" value="MFS general substrate transporter"/>
    <property type="match status" value="1"/>
</dbReference>
<feature type="compositionally biased region" description="Basic and acidic residues" evidence="6">
    <location>
        <begin position="1"/>
        <end position="10"/>
    </location>
</feature>
<evidence type="ECO:0000313" key="9">
    <source>
        <dbReference type="Proteomes" id="UP000298061"/>
    </source>
</evidence>
<accession>A0A4Z0A4E5</accession>
<keyword evidence="4 7" id="KW-1133">Transmembrane helix</keyword>
<feature type="transmembrane region" description="Helical" evidence="7">
    <location>
        <begin position="134"/>
        <end position="152"/>
    </location>
</feature>
<evidence type="ECO:0008006" key="10">
    <source>
        <dbReference type="Google" id="ProtNLM"/>
    </source>
</evidence>
<dbReference type="EMBL" id="SFCI01000240">
    <property type="protein sequence ID" value="TFY81193.1"/>
    <property type="molecule type" value="Genomic_DNA"/>
</dbReference>
<evidence type="ECO:0000256" key="5">
    <source>
        <dbReference type="ARBA" id="ARBA00023136"/>
    </source>
</evidence>
<feature type="compositionally biased region" description="Low complexity" evidence="6">
    <location>
        <begin position="12"/>
        <end position="21"/>
    </location>
</feature>
<dbReference type="PANTHER" id="PTHR43791">
    <property type="entry name" value="PERMEASE-RELATED"/>
    <property type="match status" value="1"/>
</dbReference>
<dbReference type="Gene3D" id="1.20.1250.20">
    <property type="entry name" value="MFS general substrate transporter like domains"/>
    <property type="match status" value="2"/>
</dbReference>
<keyword evidence="2" id="KW-0813">Transport</keyword>
<dbReference type="GO" id="GO:0022857">
    <property type="term" value="F:transmembrane transporter activity"/>
    <property type="evidence" value="ECO:0007669"/>
    <property type="project" value="TreeGrafter"/>
</dbReference>
<dbReference type="GO" id="GO:0016020">
    <property type="term" value="C:membrane"/>
    <property type="evidence" value="ECO:0007669"/>
    <property type="project" value="UniProtKB-SubCell"/>
</dbReference>
<comment type="caution">
    <text evidence="8">The sequence shown here is derived from an EMBL/GenBank/DDBJ whole genome shotgun (WGS) entry which is preliminary data.</text>
</comment>
<dbReference type="STRING" id="135208.A0A4Z0A4E5"/>
<evidence type="ECO:0000313" key="8">
    <source>
        <dbReference type="EMBL" id="TFY81193.1"/>
    </source>
</evidence>
<dbReference type="PANTHER" id="PTHR43791:SF49">
    <property type="entry name" value="TRANSPORTER, PUTATIVE (AFU_ORTHOLOGUE AFUA_4G04250)-RELATED"/>
    <property type="match status" value="1"/>
</dbReference>
<evidence type="ECO:0000256" key="1">
    <source>
        <dbReference type="ARBA" id="ARBA00004141"/>
    </source>
</evidence>
<feature type="region of interest" description="Disordered" evidence="6">
    <location>
        <begin position="1"/>
        <end position="22"/>
    </location>
</feature>
<dbReference type="Proteomes" id="UP000298061">
    <property type="component" value="Unassembled WGS sequence"/>
</dbReference>
<gene>
    <name evidence="8" type="ORF">EWM64_g2819</name>
</gene>
<keyword evidence="5 7" id="KW-0472">Membrane</keyword>
<evidence type="ECO:0000256" key="6">
    <source>
        <dbReference type="SAM" id="MobiDB-lite"/>
    </source>
</evidence>